<proteinExistence type="predicted"/>
<dbReference type="Proteomes" id="UP000243924">
    <property type="component" value="Chromosome I"/>
</dbReference>
<keyword evidence="2" id="KW-1185">Reference proteome</keyword>
<dbReference type="OrthoDB" id="7025214at2"/>
<dbReference type="InterPro" id="IPR007922">
    <property type="entry name" value="DciA-like"/>
</dbReference>
<accession>A0A1H2GR31</accession>
<evidence type="ECO:0000313" key="2">
    <source>
        <dbReference type="Proteomes" id="UP000243924"/>
    </source>
</evidence>
<gene>
    <name evidence="1" type="ORF">SAMN05216210_2489</name>
</gene>
<sequence>MSLYPLSARQPGDLLRTSSTLRGLFQQARQLERLQLLLDSQLEPAAREHCRIASLRDGVMRLIVSNGHWATRLRYQQRRLIRQLQAFNEFATLTKIHCKVQPVKPPRTVPPRVMRPSKVAAESLQTTAEGIEDPTLRSALERLARHHRQNAGTAEE</sequence>
<dbReference type="AlphaFoldDB" id="A0A1H2GR31"/>
<dbReference type="STRING" id="1434072.SAMN05216210_2489"/>
<dbReference type="Pfam" id="PF05258">
    <property type="entry name" value="DciA"/>
    <property type="match status" value="1"/>
</dbReference>
<organism evidence="1 2">
    <name type="scientific">Halopseudomonas salegens</name>
    <dbReference type="NCBI Taxonomy" id="1434072"/>
    <lineage>
        <taxon>Bacteria</taxon>
        <taxon>Pseudomonadati</taxon>
        <taxon>Pseudomonadota</taxon>
        <taxon>Gammaproteobacteria</taxon>
        <taxon>Pseudomonadales</taxon>
        <taxon>Pseudomonadaceae</taxon>
        <taxon>Halopseudomonas</taxon>
    </lineage>
</organism>
<dbReference type="RefSeq" id="WP_092387360.1">
    <property type="nucleotide sequence ID" value="NZ_LT629787.1"/>
</dbReference>
<reference evidence="2" key="1">
    <citation type="submission" date="2016-10" db="EMBL/GenBank/DDBJ databases">
        <authorList>
            <person name="Varghese N."/>
            <person name="Submissions S."/>
        </authorList>
    </citation>
    <scope>NUCLEOTIDE SEQUENCE [LARGE SCALE GENOMIC DNA]</scope>
    <source>
        <strain evidence="2">CECT 8338</strain>
    </source>
</reference>
<evidence type="ECO:0008006" key="3">
    <source>
        <dbReference type="Google" id="ProtNLM"/>
    </source>
</evidence>
<evidence type="ECO:0000313" key="1">
    <source>
        <dbReference type="EMBL" id="SDU22077.1"/>
    </source>
</evidence>
<name>A0A1H2GR31_9GAMM</name>
<dbReference type="EMBL" id="LT629787">
    <property type="protein sequence ID" value="SDU22077.1"/>
    <property type="molecule type" value="Genomic_DNA"/>
</dbReference>
<protein>
    <recommendedName>
        <fullName evidence="3">DUF721 domain-containing protein</fullName>
    </recommendedName>
</protein>